<dbReference type="AlphaFoldDB" id="A0A0R3W4I5"/>
<dbReference type="SMART" id="SM00293">
    <property type="entry name" value="PWWP"/>
    <property type="match status" value="1"/>
</dbReference>
<feature type="region of interest" description="Disordered" evidence="1">
    <location>
        <begin position="510"/>
        <end position="531"/>
    </location>
</feature>
<organism evidence="5">
    <name type="scientific">Taenia asiatica</name>
    <name type="common">Asian tapeworm</name>
    <dbReference type="NCBI Taxonomy" id="60517"/>
    <lineage>
        <taxon>Eukaryota</taxon>
        <taxon>Metazoa</taxon>
        <taxon>Spiralia</taxon>
        <taxon>Lophotrochozoa</taxon>
        <taxon>Platyhelminthes</taxon>
        <taxon>Cestoda</taxon>
        <taxon>Eucestoda</taxon>
        <taxon>Cyclophyllidea</taxon>
        <taxon>Taeniidae</taxon>
        <taxon>Taenia</taxon>
    </lineage>
</organism>
<keyword evidence="4" id="KW-1185">Reference proteome</keyword>
<dbReference type="InterPro" id="IPR000313">
    <property type="entry name" value="PWWP_dom"/>
</dbReference>
<evidence type="ECO:0000259" key="2">
    <source>
        <dbReference type="PROSITE" id="PS50812"/>
    </source>
</evidence>
<name>A0A0R3W4I5_TAEAS</name>
<dbReference type="PROSITE" id="PS50812">
    <property type="entry name" value="PWWP"/>
    <property type="match status" value="1"/>
</dbReference>
<dbReference type="SUPFAM" id="SSF63748">
    <property type="entry name" value="Tudor/PWWP/MBT"/>
    <property type="match status" value="1"/>
</dbReference>
<feature type="region of interest" description="Disordered" evidence="1">
    <location>
        <begin position="103"/>
        <end position="153"/>
    </location>
</feature>
<reference evidence="5" key="1">
    <citation type="submission" date="2017-02" db="UniProtKB">
        <authorList>
            <consortium name="WormBaseParasite"/>
        </authorList>
    </citation>
    <scope>IDENTIFICATION</scope>
</reference>
<dbReference type="WBParaSite" id="TASK_0000494701-mRNA-1">
    <property type="protein sequence ID" value="TASK_0000494701-mRNA-1"/>
    <property type="gene ID" value="TASK_0000494701"/>
</dbReference>
<dbReference type="Proteomes" id="UP000282613">
    <property type="component" value="Unassembled WGS sequence"/>
</dbReference>
<evidence type="ECO:0000313" key="5">
    <source>
        <dbReference type="WBParaSite" id="TASK_0000494701-mRNA-1"/>
    </source>
</evidence>
<evidence type="ECO:0000313" key="3">
    <source>
        <dbReference type="EMBL" id="VDK34270.1"/>
    </source>
</evidence>
<accession>A0A0R3W4I5</accession>
<feature type="compositionally biased region" description="Basic residues" evidence="1">
    <location>
        <begin position="238"/>
        <end position="251"/>
    </location>
</feature>
<evidence type="ECO:0000313" key="4">
    <source>
        <dbReference type="Proteomes" id="UP000282613"/>
    </source>
</evidence>
<gene>
    <name evidence="3" type="ORF">TASK_LOCUS4948</name>
</gene>
<feature type="region of interest" description="Disordered" evidence="1">
    <location>
        <begin position="228"/>
        <end position="260"/>
    </location>
</feature>
<feature type="region of interest" description="Disordered" evidence="1">
    <location>
        <begin position="358"/>
        <end position="405"/>
    </location>
</feature>
<feature type="compositionally biased region" description="Low complexity" evidence="1">
    <location>
        <begin position="368"/>
        <end position="382"/>
    </location>
</feature>
<dbReference type="STRING" id="60517.A0A0R3W4I5"/>
<dbReference type="Gene3D" id="2.30.30.140">
    <property type="match status" value="1"/>
</dbReference>
<dbReference type="OrthoDB" id="5964980at2759"/>
<evidence type="ECO:0000256" key="1">
    <source>
        <dbReference type="SAM" id="MobiDB-lite"/>
    </source>
</evidence>
<proteinExistence type="predicted"/>
<feature type="compositionally biased region" description="Polar residues" evidence="1">
    <location>
        <begin position="358"/>
        <end position="367"/>
    </location>
</feature>
<sequence length="604" mass="66632">MSSRIGVNETRSASAKSWPPLSTDTGSVLSLKSPACAVERFTYKAEGEPSRLCVLRPTNKRSIYHSSLLSSRTTSHSHSRAVFRSPHYRSTVESSLCHNCKKALANPNPNPSDSTQEHVISTRPSKRSDRPDDQQVETKTAKKRRSEEVDKTEHVKVKRLKHADELFLSAPKKKSEVTQELVPSASVVQVLPVKKHKEDVGAVCPKDLIKHQTSSTVYKLSVHEDSPRTTITTASAHDRHKSSHNKSRHRDRQTSLSKRVNGTQALCLIKEAGSSHAADLEKHESGKPPGSEPPIPPIKIKINRSLISADGGNDSDQSKGSDMLSEYRVSQFSLSDKVEVVHDIPDASISDSVLFSNRQNSPLSNKDPSTTEPPSSNSPPSEVIGPISPQHQDVPSGNERPVKRYRLPSDPSVTFRIDDVVWCKLSGWPWWPARIISLHRSASSCMACVRWVAWNQISHFPCEKIAPFLVEDDRKVDKRRMKKHTAYKKAIEEALSMARMRATQSLNDDVSDDDAFDNNSVAHEKSPSSTMKAACNESEIKTATPVNGFPLVFPSDESGSEFDGGGPLMIDHVPAPTKTALESEVAEPRVVFLPAAKQPCSILQ</sequence>
<feature type="region of interest" description="Disordered" evidence="1">
    <location>
        <begin position="274"/>
        <end position="298"/>
    </location>
</feature>
<feature type="region of interest" description="Disordered" evidence="1">
    <location>
        <begin position="1"/>
        <end position="25"/>
    </location>
</feature>
<dbReference type="EMBL" id="UYRS01018383">
    <property type="protein sequence ID" value="VDK34270.1"/>
    <property type="molecule type" value="Genomic_DNA"/>
</dbReference>
<protein>
    <submittedName>
        <fullName evidence="5">PWWP domain-containing protein</fullName>
    </submittedName>
</protein>
<dbReference type="Pfam" id="PF00855">
    <property type="entry name" value="PWWP"/>
    <property type="match status" value="1"/>
</dbReference>
<feature type="domain" description="PWWP" evidence="2">
    <location>
        <begin position="417"/>
        <end position="437"/>
    </location>
</feature>
<reference evidence="3 4" key="2">
    <citation type="submission" date="2018-11" db="EMBL/GenBank/DDBJ databases">
        <authorList>
            <consortium name="Pathogen Informatics"/>
        </authorList>
    </citation>
    <scope>NUCLEOTIDE SEQUENCE [LARGE SCALE GENOMIC DNA]</scope>
</reference>
<feature type="compositionally biased region" description="Polar residues" evidence="1">
    <location>
        <begin position="111"/>
        <end position="123"/>
    </location>
</feature>